<feature type="compositionally biased region" description="Basic and acidic residues" evidence="2">
    <location>
        <begin position="127"/>
        <end position="152"/>
    </location>
</feature>
<dbReference type="Gene3D" id="1.25.40.10">
    <property type="entry name" value="Tetratricopeptide repeat domain"/>
    <property type="match status" value="2"/>
</dbReference>
<feature type="compositionally biased region" description="Polar residues" evidence="2">
    <location>
        <begin position="112"/>
        <end position="126"/>
    </location>
</feature>
<dbReference type="PANTHER" id="PTHR10039">
    <property type="entry name" value="AMELOGENIN"/>
    <property type="match status" value="1"/>
</dbReference>
<dbReference type="InterPro" id="IPR027417">
    <property type="entry name" value="P-loop_NTPase"/>
</dbReference>
<dbReference type="InterPro" id="IPR011990">
    <property type="entry name" value="TPR-like_helical_dom_sf"/>
</dbReference>
<feature type="non-terminal residue" evidence="4">
    <location>
        <position position="1047"/>
    </location>
</feature>
<gene>
    <name evidence="4" type="ORF">H1R20_g10649</name>
</gene>
<dbReference type="InterPro" id="IPR056884">
    <property type="entry name" value="NPHP3-like_N"/>
</dbReference>
<dbReference type="Pfam" id="PF13374">
    <property type="entry name" value="TPR_10"/>
    <property type="match status" value="1"/>
</dbReference>
<feature type="domain" description="Nephrocystin 3-like N-terminal" evidence="3">
    <location>
        <begin position="166"/>
        <end position="307"/>
    </location>
</feature>
<feature type="compositionally biased region" description="Low complexity" evidence="2">
    <location>
        <begin position="74"/>
        <end position="88"/>
    </location>
</feature>
<feature type="compositionally biased region" description="Polar residues" evidence="2">
    <location>
        <begin position="53"/>
        <end position="62"/>
    </location>
</feature>
<dbReference type="SUPFAM" id="SSF52540">
    <property type="entry name" value="P-loop containing nucleoside triphosphate hydrolases"/>
    <property type="match status" value="1"/>
</dbReference>
<keyword evidence="1" id="KW-0677">Repeat</keyword>
<organism evidence="4 5">
    <name type="scientific">Candolleomyces eurysporus</name>
    <dbReference type="NCBI Taxonomy" id="2828524"/>
    <lineage>
        <taxon>Eukaryota</taxon>
        <taxon>Fungi</taxon>
        <taxon>Dikarya</taxon>
        <taxon>Basidiomycota</taxon>
        <taxon>Agaricomycotina</taxon>
        <taxon>Agaricomycetes</taxon>
        <taxon>Agaricomycetidae</taxon>
        <taxon>Agaricales</taxon>
        <taxon>Agaricineae</taxon>
        <taxon>Psathyrellaceae</taxon>
        <taxon>Candolleomyces</taxon>
    </lineage>
</organism>
<dbReference type="EMBL" id="JANBPK010001060">
    <property type="protein sequence ID" value="KAJ2926452.1"/>
    <property type="molecule type" value="Genomic_DNA"/>
</dbReference>
<keyword evidence="5" id="KW-1185">Reference proteome</keyword>
<dbReference type="OrthoDB" id="9991317at2759"/>
<evidence type="ECO:0000313" key="5">
    <source>
        <dbReference type="Proteomes" id="UP001140091"/>
    </source>
</evidence>
<dbReference type="Gene3D" id="3.40.50.300">
    <property type="entry name" value="P-loop containing nucleotide triphosphate hydrolases"/>
    <property type="match status" value="1"/>
</dbReference>
<dbReference type="Pfam" id="PF24883">
    <property type="entry name" value="NPHP3_N"/>
    <property type="match status" value="1"/>
</dbReference>
<dbReference type="SUPFAM" id="SSF48452">
    <property type="entry name" value="TPR-like"/>
    <property type="match status" value="2"/>
</dbReference>
<evidence type="ECO:0000313" key="4">
    <source>
        <dbReference type="EMBL" id="KAJ2926452.1"/>
    </source>
</evidence>
<sequence length="1047" mass="114941">MLRLMARLSTVVNQLVGEIANTGSEPLPPYDSSTSPIALPRTKNPTALGARVPTSQMTMQSSADERQQVESLRPTANAACPAASTSAPMTRGPICQSRTRLTAGGSKVKFSHNPQDQFPSSHSQGTESERGRLGALPKHPDMSGKRVEYLPNSRKPDVDKLCEQESSSTDLVLCIHGPAGIGKSTLAGHLSDLFRAAGRLAASVFLGAIRAELSGPETIIKMIAHEIGWIHPRAIPKIVEAMDQCHGTSLENHLKKYILEPLRSLGHPQPLIIIMDAMDEWRDHPIFIKALARLNSESSIVKFILTDRLNLRASRLPGIDEVSIYTYTLGPISKEVIKAYFHKYLGTVSWVDGRKASSADVEKLTELSGGLPVWASTVIALLLHSFSESPPHEILAEIVGSRRQVGGSDGLGELYSNALRRLFPSEDAQNYFRRLMGAAIVLKEPLPLVEFSTLAGIRPHLISKIRFALSALQTRSPPPGSEKMIHPAMTLFHLSFLEYVQAPGTEIAFAVSAFDSHSAIGLTCLEQLAILPPSSPHSNSPLRGLQHYAVKYWPHHVFNGTPRSNDQWLQTEHCLALQRIPDFRGRWAAVFIKGLMPGEVDSMLQDVKEGDGMVSTLRDVACRLGKAGGDHWGFQVACLEVSVRIDDDDAMGWSELGECYGASGRRTGNLQRHEEAVVAFRHALHLRPEPHPSRGESLNDVAIGLWSCYRQNGDGDILSEAISCSRMALTLSPAPHPKRSRYLNTLASALSDFYIRNGDLKTLNEVISLHRETLALRPAPHPRRLSVINSLASDLQSLYKRNRDIDALNEAVSLNRDALALCPAPHPLRPSVLGSLSNALRSLHKRNGDIDALDKVISMHREALALRLAPHPDRPLSLSDLANALRDLYLCNGGTSTLKEAISLHREVLGLRPAPHPKRALSLKNLTLCLHALYKHNADRDFGTLTECISLGREGLALCPAPHTDHCKILRVLAQVYVSRFEQNGAVAVLDEAISLRREVLVFRPPGHRYRASEVKSLAELLEKRREVTGDDQDAREIEALQAESAA</sequence>
<dbReference type="PANTHER" id="PTHR10039:SF17">
    <property type="entry name" value="FUNGAL STAND N-TERMINAL GOODBYE DOMAIN-CONTAINING PROTEIN-RELATED"/>
    <property type="match status" value="1"/>
</dbReference>
<protein>
    <recommendedName>
        <fullName evidence="3">Nephrocystin 3-like N-terminal domain-containing protein</fullName>
    </recommendedName>
</protein>
<evidence type="ECO:0000259" key="3">
    <source>
        <dbReference type="Pfam" id="PF24883"/>
    </source>
</evidence>
<evidence type="ECO:0000256" key="2">
    <source>
        <dbReference type="SAM" id="MobiDB-lite"/>
    </source>
</evidence>
<comment type="caution">
    <text evidence="4">The sequence shown here is derived from an EMBL/GenBank/DDBJ whole genome shotgun (WGS) entry which is preliminary data.</text>
</comment>
<reference evidence="4" key="1">
    <citation type="submission" date="2022-06" db="EMBL/GenBank/DDBJ databases">
        <title>Genome Sequence of Candolleomyces eurysporus.</title>
        <authorList>
            <person name="Buettner E."/>
        </authorList>
    </citation>
    <scope>NUCLEOTIDE SEQUENCE</scope>
    <source>
        <strain evidence="4">VTCC 930004</strain>
    </source>
</reference>
<name>A0A9W8ME38_9AGAR</name>
<accession>A0A9W8ME38</accession>
<feature type="region of interest" description="Disordered" evidence="2">
    <location>
        <begin position="23"/>
        <end position="94"/>
    </location>
</feature>
<dbReference type="AlphaFoldDB" id="A0A9W8ME38"/>
<evidence type="ECO:0000256" key="1">
    <source>
        <dbReference type="ARBA" id="ARBA00022737"/>
    </source>
</evidence>
<proteinExistence type="predicted"/>
<feature type="region of interest" description="Disordered" evidence="2">
    <location>
        <begin position="106"/>
        <end position="152"/>
    </location>
</feature>
<dbReference type="Proteomes" id="UP001140091">
    <property type="component" value="Unassembled WGS sequence"/>
</dbReference>